<evidence type="ECO:0000256" key="3">
    <source>
        <dbReference type="SAM" id="Phobius"/>
    </source>
</evidence>
<keyword evidence="3" id="KW-1133">Transmembrane helix</keyword>
<evidence type="ECO:0000313" key="5">
    <source>
        <dbReference type="EMBL" id="SUX34790.1"/>
    </source>
</evidence>
<dbReference type="PANTHER" id="PTHR37813:SF1">
    <property type="entry name" value="FELS-2 PROPHAGE PROTEIN"/>
    <property type="match status" value="1"/>
</dbReference>
<keyword evidence="3" id="KW-0472">Membrane</keyword>
<dbReference type="Proteomes" id="UP000254029">
    <property type="component" value="Unassembled WGS sequence"/>
</dbReference>
<dbReference type="EMBL" id="UIGR01000001">
    <property type="protein sequence ID" value="SUX34790.1"/>
    <property type="molecule type" value="Genomic_DNA"/>
</dbReference>
<evidence type="ECO:0000313" key="6">
    <source>
        <dbReference type="Proteomes" id="UP000254029"/>
    </source>
</evidence>
<evidence type="ECO:0000256" key="2">
    <source>
        <dbReference type="SAM" id="MobiDB-lite"/>
    </source>
</evidence>
<dbReference type="NCBIfam" id="TIGR01760">
    <property type="entry name" value="tape_meas_TP901"/>
    <property type="match status" value="1"/>
</dbReference>
<gene>
    <name evidence="5" type="ORF">NCTC8684_03650</name>
</gene>
<sequence>MANELLIGVKIGAALSGTFQSAFASARGTASRLGQVADELRLKHNRLGDAMARAMAHPTRNVGELRRQYERLGQILDQLRSKQERLTASLARGETLKANRSELRGQAMEAAGTALALMAPVVKSGNVAIDFQDQLRDVAITGEFSKAEEAKLGSTIRDAALKWNQFQDEIARGTSVLVAGGIQDAKALEKYAPVMAKAATATRASMDDLGSVAIALKDNLKVGEEGFEGALNMLAYAGKRGQFEIRDMAKWLPALSPSFQALGVTGKEAVAEIGAALQIARKGAGSNDEAANNFKNFLQKITAPDTLKDFANAGIDLKASMMNLRAQGLSPVQSMLAIITQYMQSKGPAAAGQFKQAMAIKDDKERAAALQRLSEAYKLGELFQDMQAMSFIRPAIANQEEMKDIQQGSMGAADKGFLDQDWKKRMEIAKSQIDKFKIGITELGLTIGNTLLPPISETIVEIMPAVKAFGEWAKAHPGVIKGVIGLVGGLLAGKMAFIGIKYGLNLVLSPLSALTTAITTVSSKWTLLRALIVGGGSRFSTLLQFFGMGAQRAGKLSGLLGLLGRLGGGFLSTAKRARELGSVLGGKLWGGLKLGAGLIRSLGVRLGGALLRMSSQALSLARVLSGGLLRGLMLAGRALLWLGRAAMMNPIGVAVMAIAGAAYLIYRYWTPIKAFFGQVWSAVDGVFKRYPILNYLFPIIGIPRLIMANWGRIKTFFSGLWEGVKQSMASAWSWMKMKVASWIVFWQPVFRFAGELPGKFLQAGKDLVMGLVNGIKSKIGAAKEAIVGLGADIKGWFAHTLGIKSPSRVFMGFGDNIAQGAAIGIQRSAAGAGQASGAMAQATIRGWGKPQLPMAAVTPDASHGLSARPAGSVPSGLANRVRTATQPAEATPPAAPAAKTKPEKPGYVIHFSPVIHLPAGSPEATKDAAQSAMKLSLRELEQMIRRITAQQERRAFN</sequence>
<dbReference type="PANTHER" id="PTHR37813">
    <property type="entry name" value="FELS-2 PROPHAGE PROTEIN"/>
    <property type="match status" value="1"/>
</dbReference>
<proteinExistence type="predicted"/>
<evidence type="ECO:0000256" key="1">
    <source>
        <dbReference type="ARBA" id="ARBA00022612"/>
    </source>
</evidence>
<name>A0AAX2MF44_CHRVL</name>
<accession>A0AAX2MF44</accession>
<keyword evidence="1" id="KW-1188">Viral release from host cell</keyword>
<keyword evidence="3" id="KW-0812">Transmembrane</keyword>
<evidence type="ECO:0000259" key="4">
    <source>
        <dbReference type="Pfam" id="PF10145"/>
    </source>
</evidence>
<dbReference type="InterPro" id="IPR010090">
    <property type="entry name" value="Phage_tape_meas"/>
</dbReference>
<feature type="region of interest" description="Disordered" evidence="2">
    <location>
        <begin position="856"/>
        <end position="903"/>
    </location>
</feature>
<dbReference type="RefSeq" id="WP_115648513.1">
    <property type="nucleotide sequence ID" value="NZ_JBHMEH010000116.1"/>
</dbReference>
<dbReference type="Pfam" id="PF10145">
    <property type="entry name" value="PhageMin_Tail"/>
    <property type="match status" value="1"/>
</dbReference>
<reference evidence="5 6" key="1">
    <citation type="submission" date="2018-06" db="EMBL/GenBank/DDBJ databases">
        <authorList>
            <consortium name="Pathogen Informatics"/>
            <person name="Doyle S."/>
        </authorList>
    </citation>
    <scope>NUCLEOTIDE SEQUENCE [LARGE SCALE GENOMIC DNA]</scope>
    <source>
        <strain evidence="5 6">NCTC8684</strain>
    </source>
</reference>
<feature type="domain" description="Phage tail tape measure protein" evidence="4">
    <location>
        <begin position="157"/>
        <end position="370"/>
    </location>
</feature>
<organism evidence="5 6">
    <name type="scientific">Chromobacterium violaceum</name>
    <dbReference type="NCBI Taxonomy" id="536"/>
    <lineage>
        <taxon>Bacteria</taxon>
        <taxon>Pseudomonadati</taxon>
        <taxon>Pseudomonadota</taxon>
        <taxon>Betaproteobacteria</taxon>
        <taxon>Neisseriales</taxon>
        <taxon>Chromobacteriaceae</taxon>
        <taxon>Chromobacterium</taxon>
    </lineage>
</organism>
<feature type="transmembrane region" description="Helical" evidence="3">
    <location>
        <begin position="689"/>
        <end position="707"/>
    </location>
</feature>
<protein>
    <submittedName>
        <fullName evidence="5">Phage-related protein</fullName>
    </submittedName>
</protein>
<feature type="transmembrane region" description="Helical" evidence="3">
    <location>
        <begin position="651"/>
        <end position="669"/>
    </location>
</feature>
<feature type="compositionally biased region" description="Low complexity" evidence="2">
    <location>
        <begin position="883"/>
        <end position="899"/>
    </location>
</feature>
<comment type="caution">
    <text evidence="5">The sequence shown here is derived from an EMBL/GenBank/DDBJ whole genome shotgun (WGS) entry which is preliminary data.</text>
</comment>
<dbReference type="AlphaFoldDB" id="A0AAX2MF44"/>